<protein>
    <recommendedName>
        <fullName evidence="3">SH3 domain-containing protein</fullName>
    </recommendedName>
</protein>
<comment type="caution">
    <text evidence="2">The sequence shown here is derived from an EMBL/GenBank/DDBJ whole genome shotgun (WGS) entry which is preliminary data.</text>
</comment>
<feature type="signal peptide" evidence="1">
    <location>
        <begin position="1"/>
        <end position="32"/>
    </location>
</feature>
<dbReference type="RefSeq" id="WP_204297454.1">
    <property type="nucleotide sequence ID" value="NZ_BAAAGQ010000010.1"/>
</dbReference>
<evidence type="ECO:0000313" key="2">
    <source>
        <dbReference type="EMBL" id="GID47243.1"/>
    </source>
</evidence>
<evidence type="ECO:0000256" key="1">
    <source>
        <dbReference type="SAM" id="SignalP"/>
    </source>
</evidence>
<proteinExistence type="predicted"/>
<reference evidence="2" key="1">
    <citation type="submission" date="2021-01" db="EMBL/GenBank/DDBJ databases">
        <title>Whole genome shotgun sequence of Actinoplanes capillaceus NBRC 16408.</title>
        <authorList>
            <person name="Komaki H."/>
            <person name="Tamura T."/>
        </authorList>
    </citation>
    <scope>NUCLEOTIDE SEQUENCE [LARGE SCALE GENOMIC DNA]</scope>
    <source>
        <strain evidence="2">NBRC 16408</strain>
    </source>
</reference>
<gene>
    <name evidence="2" type="ORF">Aca07nite_45180</name>
</gene>
<name>A0ABQ3WLV9_9ACTN</name>
<organism evidence="2">
    <name type="scientific">Actinoplanes campanulatus</name>
    <dbReference type="NCBI Taxonomy" id="113559"/>
    <lineage>
        <taxon>Bacteria</taxon>
        <taxon>Bacillati</taxon>
        <taxon>Actinomycetota</taxon>
        <taxon>Actinomycetes</taxon>
        <taxon>Micromonosporales</taxon>
        <taxon>Micromonosporaceae</taxon>
        <taxon>Actinoplanes</taxon>
    </lineage>
</organism>
<accession>A0ABQ3WLV9</accession>
<sequence length="133" mass="14186">MRIPVARALRAGIVAALLTAGLGVATAQPASAASCPGSWYPNDNGDGSGIMKAGTWNLKGNYYSDCANVGTVDGGERVWFQCWSVNDYNNLWWYVRVAGTNKKGWISAANITAERMTDDNGDGVIADKMCYGL</sequence>
<evidence type="ECO:0008006" key="3">
    <source>
        <dbReference type="Google" id="ProtNLM"/>
    </source>
</evidence>
<keyword evidence="1" id="KW-0732">Signal</keyword>
<dbReference type="EMBL" id="BOMF01000088">
    <property type="protein sequence ID" value="GID47243.1"/>
    <property type="molecule type" value="Genomic_DNA"/>
</dbReference>
<feature type="chain" id="PRO_5045357051" description="SH3 domain-containing protein" evidence="1">
    <location>
        <begin position="33"/>
        <end position="133"/>
    </location>
</feature>
<dbReference type="PROSITE" id="PS51257">
    <property type="entry name" value="PROKAR_LIPOPROTEIN"/>
    <property type="match status" value="1"/>
</dbReference>